<evidence type="ECO:0000256" key="5">
    <source>
        <dbReference type="SAM" id="Phobius"/>
    </source>
</evidence>
<dbReference type="AlphaFoldDB" id="A0A8W8M5P0"/>
<feature type="transmembrane region" description="Helical" evidence="5">
    <location>
        <begin position="565"/>
        <end position="582"/>
    </location>
</feature>
<evidence type="ECO:0000313" key="8">
    <source>
        <dbReference type="Proteomes" id="UP000005408"/>
    </source>
</evidence>
<evidence type="ECO:0000313" key="7">
    <source>
        <dbReference type="EnsemblMetazoa" id="G30697.6:cds"/>
    </source>
</evidence>
<protein>
    <recommendedName>
        <fullName evidence="6">Sugar phosphate transporter domain-containing protein</fullName>
    </recommendedName>
</protein>
<dbReference type="InterPro" id="IPR004853">
    <property type="entry name" value="Sugar_P_trans_dom"/>
</dbReference>
<keyword evidence="2 5" id="KW-0812">Transmembrane</keyword>
<keyword evidence="3 5" id="KW-1133">Transmembrane helix</keyword>
<sequence length="771" mass="88008">MSIIWCRYVPHFSKTLKESQLFQRSLEGLKCFIEAPKVYNHSTTLRNRRQMREIDIKMPSKFVREIEREVLKVRTNIPAVNEHVIAFIMRGLPALSLKTGCGYSVSTKEDKICLYVHSIEKERAENALGPVREWLETTIKTGVQVHSFKRKLVIPFERNSPSFIMIQALVADGHYKIRAIEDKTNTRISFSARGVKPKQMTVYAHSEHEVEEGYKLLYQLVMQTFKHLRSYSKGKLLVPENLPKDFDIFSFLEQIPLVLDKKYGDNKPIVSLCWNQDRTSEEEIYAYYDIRSKCQHSVEDVKGLLIQLIQQEVEQYHRQAHEMVVFPPSSTYVKFSNVMNTSGLSLLRSWIEKDDSLKNIRLHFKGDEERKLEFKFQKTHSKIHSYMVSWFVLDEVADVIDNWCYRLGTGHFLCSLEHSSGMTRRNKMESFFAKSVKIASVVAAYWVISISMVFLNKYLLSSEDLKLNAPLFITWFQCVVTVGLCCILSALSKAFPNQISFPSIVIDTQILKGVLPLSIVFACMISFNNLCLKYVGVAFYYIGRSLTTVFNVVFSYTMLQQSTSLKAIVCCLIIIAGFFMGVDQEGVAGSLSVMGVFFGVMASACVALNSIFTKKVLAVVDNNIWRLTFYNNVNACFLFLPLMLVFGEFGEVWSFPKLGNTTFWTFMTIGGVFGFAIGYITGLQIQVTSPLTHNISGTAKACAQTVLACVYYQDHKSALWWTSNFVVLFGSGAYTEVRRQEMKTQHKIDMAIITQKMEQGEDNSDGELISK</sequence>
<keyword evidence="4 5" id="KW-0472">Membrane</keyword>
<name>A0A8W8M5P0_MAGGI</name>
<evidence type="ECO:0000256" key="1">
    <source>
        <dbReference type="ARBA" id="ARBA00004141"/>
    </source>
</evidence>
<feature type="transmembrane region" description="Helical" evidence="5">
    <location>
        <begin position="431"/>
        <end position="455"/>
    </location>
</feature>
<accession>A0A8W8M5P0</accession>
<dbReference type="GO" id="GO:0016020">
    <property type="term" value="C:membrane"/>
    <property type="evidence" value="ECO:0007669"/>
    <property type="project" value="UniProtKB-SubCell"/>
</dbReference>
<dbReference type="EnsemblMetazoa" id="G30697.6">
    <property type="protein sequence ID" value="G30697.6:cds"/>
    <property type="gene ID" value="G30697"/>
</dbReference>
<feature type="transmembrane region" description="Helical" evidence="5">
    <location>
        <begin position="663"/>
        <end position="683"/>
    </location>
</feature>
<feature type="domain" description="Sugar phosphate transporter" evidence="6">
    <location>
        <begin position="437"/>
        <end position="730"/>
    </location>
</feature>
<feature type="transmembrane region" description="Helical" evidence="5">
    <location>
        <begin position="624"/>
        <end position="643"/>
    </location>
</feature>
<dbReference type="PANTHER" id="PTHR11132">
    <property type="entry name" value="SOLUTE CARRIER FAMILY 35"/>
    <property type="match status" value="1"/>
</dbReference>
<dbReference type="Pfam" id="PF03151">
    <property type="entry name" value="TPT"/>
    <property type="match status" value="1"/>
</dbReference>
<evidence type="ECO:0000259" key="6">
    <source>
        <dbReference type="Pfam" id="PF03151"/>
    </source>
</evidence>
<dbReference type="SUPFAM" id="SSF103481">
    <property type="entry name" value="Multidrug resistance efflux transporter EmrE"/>
    <property type="match status" value="1"/>
</dbReference>
<dbReference type="InterPro" id="IPR037185">
    <property type="entry name" value="EmrE-like"/>
</dbReference>
<dbReference type="Proteomes" id="UP000005408">
    <property type="component" value="Unassembled WGS sequence"/>
</dbReference>
<dbReference type="InterPro" id="IPR050186">
    <property type="entry name" value="TPT_transporter"/>
</dbReference>
<evidence type="ECO:0000256" key="2">
    <source>
        <dbReference type="ARBA" id="ARBA00022692"/>
    </source>
</evidence>
<feature type="transmembrane region" description="Helical" evidence="5">
    <location>
        <begin position="467"/>
        <end position="490"/>
    </location>
</feature>
<comment type="subcellular location">
    <subcellularLocation>
        <location evidence="1">Membrane</location>
        <topology evidence="1">Multi-pass membrane protein</topology>
    </subcellularLocation>
</comment>
<feature type="transmembrane region" description="Helical" evidence="5">
    <location>
        <begin position="588"/>
        <end position="612"/>
    </location>
</feature>
<reference evidence="7" key="1">
    <citation type="submission" date="2022-08" db="UniProtKB">
        <authorList>
            <consortium name="EnsemblMetazoa"/>
        </authorList>
    </citation>
    <scope>IDENTIFICATION</scope>
    <source>
        <strain evidence="7">05x7-T-G4-1.051#20</strain>
    </source>
</reference>
<organism evidence="7 8">
    <name type="scientific">Magallana gigas</name>
    <name type="common">Pacific oyster</name>
    <name type="synonym">Crassostrea gigas</name>
    <dbReference type="NCBI Taxonomy" id="29159"/>
    <lineage>
        <taxon>Eukaryota</taxon>
        <taxon>Metazoa</taxon>
        <taxon>Spiralia</taxon>
        <taxon>Lophotrochozoa</taxon>
        <taxon>Mollusca</taxon>
        <taxon>Bivalvia</taxon>
        <taxon>Autobranchia</taxon>
        <taxon>Pteriomorphia</taxon>
        <taxon>Ostreida</taxon>
        <taxon>Ostreoidea</taxon>
        <taxon>Ostreidae</taxon>
        <taxon>Magallana</taxon>
    </lineage>
</organism>
<proteinExistence type="predicted"/>
<keyword evidence="8" id="KW-1185">Reference proteome</keyword>
<feature type="transmembrane region" description="Helical" evidence="5">
    <location>
        <begin position="539"/>
        <end position="558"/>
    </location>
</feature>
<evidence type="ECO:0000256" key="4">
    <source>
        <dbReference type="ARBA" id="ARBA00023136"/>
    </source>
</evidence>
<evidence type="ECO:0000256" key="3">
    <source>
        <dbReference type="ARBA" id="ARBA00022989"/>
    </source>
</evidence>